<name>A0A328DU88_9ASTE</name>
<protein>
    <submittedName>
        <fullName evidence="1">Uncharacterized protein</fullName>
    </submittedName>
</protein>
<comment type="caution">
    <text evidence="1">The sequence shown here is derived from an EMBL/GenBank/DDBJ whole genome shotgun (WGS) entry which is preliminary data.</text>
</comment>
<gene>
    <name evidence="1" type="ORF">DM860_001180</name>
</gene>
<proteinExistence type="predicted"/>
<evidence type="ECO:0000313" key="1">
    <source>
        <dbReference type="EMBL" id="RAL48860.1"/>
    </source>
</evidence>
<accession>A0A328DU88</accession>
<reference evidence="1 2" key="1">
    <citation type="submission" date="2018-06" db="EMBL/GenBank/DDBJ databases">
        <title>The Genome of Cuscuta australis (Dodder) Provides Insight into the Evolution of Plant Parasitism.</title>
        <authorList>
            <person name="Liu H."/>
        </authorList>
    </citation>
    <scope>NUCLEOTIDE SEQUENCE [LARGE SCALE GENOMIC DNA]</scope>
    <source>
        <strain evidence="2">cv. Yunnan</strain>
        <tissue evidence="1">Vines</tissue>
    </source>
</reference>
<dbReference type="Proteomes" id="UP000249390">
    <property type="component" value="Unassembled WGS sequence"/>
</dbReference>
<dbReference type="EMBL" id="NQVE01000097">
    <property type="protein sequence ID" value="RAL48860.1"/>
    <property type="molecule type" value="Genomic_DNA"/>
</dbReference>
<keyword evidence="2" id="KW-1185">Reference proteome</keyword>
<dbReference type="AlphaFoldDB" id="A0A328DU88"/>
<evidence type="ECO:0000313" key="2">
    <source>
        <dbReference type="Proteomes" id="UP000249390"/>
    </source>
</evidence>
<sequence length="134" mass="15126">MPRRAPGRLKWCILFPVVQTPTVNDDADDRVGKYIGRFYGVWLISCCEALTKLGFNFMIGRHVFFYPLILNVDVVDDLDLHANHEDELLMPQLNVVVDALNQGALAIPLMHHLDVVDDVLNLDALTIVSDDQLN</sequence>
<organism evidence="1 2">
    <name type="scientific">Cuscuta australis</name>
    <dbReference type="NCBI Taxonomy" id="267555"/>
    <lineage>
        <taxon>Eukaryota</taxon>
        <taxon>Viridiplantae</taxon>
        <taxon>Streptophyta</taxon>
        <taxon>Embryophyta</taxon>
        <taxon>Tracheophyta</taxon>
        <taxon>Spermatophyta</taxon>
        <taxon>Magnoliopsida</taxon>
        <taxon>eudicotyledons</taxon>
        <taxon>Gunneridae</taxon>
        <taxon>Pentapetalae</taxon>
        <taxon>asterids</taxon>
        <taxon>lamiids</taxon>
        <taxon>Solanales</taxon>
        <taxon>Convolvulaceae</taxon>
        <taxon>Cuscuteae</taxon>
        <taxon>Cuscuta</taxon>
        <taxon>Cuscuta subgen. Grammica</taxon>
        <taxon>Cuscuta sect. Cleistogrammica</taxon>
    </lineage>
</organism>